<feature type="transmembrane region" description="Helical" evidence="1">
    <location>
        <begin position="68"/>
        <end position="85"/>
    </location>
</feature>
<dbReference type="InterPro" id="IPR019277">
    <property type="entry name" value="DUF2304"/>
</dbReference>
<evidence type="ECO:0000313" key="2">
    <source>
        <dbReference type="EMBL" id="OGY54045.1"/>
    </source>
</evidence>
<proteinExistence type="predicted"/>
<dbReference type="AlphaFoldDB" id="A0A1G1YNW9"/>
<keyword evidence="1" id="KW-0472">Membrane</keyword>
<dbReference type="EMBL" id="MHIO01000011">
    <property type="protein sequence ID" value="OGY54045.1"/>
    <property type="molecule type" value="Genomic_DNA"/>
</dbReference>
<keyword evidence="1" id="KW-0812">Transmembrane</keyword>
<sequence>MFIKILILAFIVFALWRTFLKYKNSDITGREMSIWAVFWLLVGTAALAPKKTDIVAQWLGVERGADLLVYLSIMALFFLVFKIIVKLEKMDRDITKVVRKNALDEAQKD</sequence>
<name>A0A1G1YNW9_9BACT</name>
<reference evidence="2 3" key="1">
    <citation type="journal article" date="2016" name="Nat. Commun.">
        <title>Thousands of microbial genomes shed light on interconnected biogeochemical processes in an aquifer system.</title>
        <authorList>
            <person name="Anantharaman K."/>
            <person name="Brown C.T."/>
            <person name="Hug L.A."/>
            <person name="Sharon I."/>
            <person name="Castelle C.J."/>
            <person name="Probst A.J."/>
            <person name="Thomas B.C."/>
            <person name="Singh A."/>
            <person name="Wilkins M.J."/>
            <person name="Karaoz U."/>
            <person name="Brodie E.L."/>
            <person name="Williams K.H."/>
            <person name="Hubbard S.S."/>
            <person name="Banfield J.F."/>
        </authorList>
    </citation>
    <scope>NUCLEOTIDE SEQUENCE [LARGE SCALE GENOMIC DNA]</scope>
</reference>
<comment type="caution">
    <text evidence="2">The sequence shown here is derived from an EMBL/GenBank/DDBJ whole genome shotgun (WGS) entry which is preliminary data.</text>
</comment>
<evidence type="ECO:0008006" key="4">
    <source>
        <dbReference type="Google" id="ProtNLM"/>
    </source>
</evidence>
<feature type="transmembrane region" description="Helical" evidence="1">
    <location>
        <begin position="32"/>
        <end position="48"/>
    </location>
</feature>
<dbReference type="STRING" id="1797545.A3B15_00120"/>
<accession>A0A1G1YNW9</accession>
<keyword evidence="1" id="KW-1133">Transmembrane helix</keyword>
<organism evidence="2 3">
    <name type="scientific">Candidatus Buchananbacteria bacterium RIFCSPLOWO2_01_FULL_45_31</name>
    <dbReference type="NCBI Taxonomy" id="1797545"/>
    <lineage>
        <taxon>Bacteria</taxon>
        <taxon>Candidatus Buchananiibacteriota</taxon>
    </lineage>
</organism>
<gene>
    <name evidence="2" type="ORF">A3B15_00120</name>
</gene>
<dbReference type="Proteomes" id="UP000177250">
    <property type="component" value="Unassembled WGS sequence"/>
</dbReference>
<protein>
    <recommendedName>
        <fullName evidence="4">DUF2304 domain-containing protein</fullName>
    </recommendedName>
</protein>
<evidence type="ECO:0000313" key="3">
    <source>
        <dbReference type="Proteomes" id="UP000177250"/>
    </source>
</evidence>
<evidence type="ECO:0000256" key="1">
    <source>
        <dbReference type="SAM" id="Phobius"/>
    </source>
</evidence>
<feature type="transmembrane region" description="Helical" evidence="1">
    <location>
        <begin position="5"/>
        <end position="20"/>
    </location>
</feature>
<dbReference type="Pfam" id="PF10066">
    <property type="entry name" value="DUF2304"/>
    <property type="match status" value="1"/>
</dbReference>